<accession>A0A7D3Y453</accession>
<evidence type="ECO:0000256" key="1">
    <source>
        <dbReference type="ARBA" id="ARBA00023015"/>
    </source>
</evidence>
<dbReference type="PRINTS" id="PR00038">
    <property type="entry name" value="HTHLUXR"/>
</dbReference>
<feature type="domain" description="HTH luxR-type" evidence="4">
    <location>
        <begin position="116"/>
        <end position="181"/>
    </location>
</feature>
<dbReference type="SUPFAM" id="SSF46894">
    <property type="entry name" value="C-terminal effector domain of the bipartite response regulators"/>
    <property type="match status" value="1"/>
</dbReference>
<evidence type="ECO:0000256" key="2">
    <source>
        <dbReference type="ARBA" id="ARBA00023125"/>
    </source>
</evidence>
<dbReference type="PANTHER" id="PTHR44688">
    <property type="entry name" value="DNA-BINDING TRANSCRIPTIONAL ACTIVATOR DEVR_DOSR"/>
    <property type="match status" value="1"/>
</dbReference>
<dbReference type="InterPro" id="IPR000792">
    <property type="entry name" value="Tscrpt_reg_LuxR_C"/>
</dbReference>
<dbReference type="CDD" id="cd06170">
    <property type="entry name" value="LuxR_C_like"/>
    <property type="match status" value="1"/>
</dbReference>
<evidence type="ECO:0000313" key="5">
    <source>
        <dbReference type="EMBL" id="QKG79769.1"/>
    </source>
</evidence>
<dbReference type="Proteomes" id="UP000500961">
    <property type="component" value="Chromosome"/>
</dbReference>
<reference evidence="5 6" key="1">
    <citation type="submission" date="2019-07" db="EMBL/GenBank/DDBJ databases">
        <title>Thalassofilum flectens gen. nov., sp. nov., a novel moderate thermophilic anaerobe from a shallow sea hot spring in Kunashir Island (Russia), representing a new family in the order Bacteroidales, and proposal of Thalassofilacea fam. nov.</title>
        <authorList>
            <person name="Kochetkova T.V."/>
            <person name="Podosokorskaya O.A."/>
            <person name="Novikov A."/>
            <person name="Elcheninov A.G."/>
            <person name="Toshchakov S.V."/>
            <person name="Kublanov I.V."/>
        </authorList>
    </citation>
    <scope>NUCLEOTIDE SEQUENCE [LARGE SCALE GENOMIC DNA]</scope>
    <source>
        <strain evidence="5 6">38-H</strain>
    </source>
</reference>
<dbReference type="RefSeq" id="WP_173073855.1">
    <property type="nucleotide sequence ID" value="NZ_CP041345.1"/>
</dbReference>
<gene>
    <name evidence="5" type="ORF">FHG85_05670</name>
</gene>
<keyword evidence="3" id="KW-0804">Transcription</keyword>
<protein>
    <submittedName>
        <fullName evidence="5">Helix-turn-helix transcriptional regulator</fullName>
    </submittedName>
</protein>
<dbReference type="Gene3D" id="1.10.10.10">
    <property type="entry name" value="Winged helix-like DNA-binding domain superfamily/Winged helix DNA-binding domain"/>
    <property type="match status" value="1"/>
</dbReference>
<evidence type="ECO:0000259" key="4">
    <source>
        <dbReference type="PROSITE" id="PS50043"/>
    </source>
</evidence>
<dbReference type="InterPro" id="IPR036388">
    <property type="entry name" value="WH-like_DNA-bd_sf"/>
</dbReference>
<dbReference type="SMART" id="SM00421">
    <property type="entry name" value="HTH_LUXR"/>
    <property type="match status" value="1"/>
</dbReference>
<dbReference type="Pfam" id="PF00196">
    <property type="entry name" value="GerE"/>
    <property type="match status" value="1"/>
</dbReference>
<dbReference type="GO" id="GO:0003677">
    <property type="term" value="F:DNA binding"/>
    <property type="evidence" value="ECO:0007669"/>
    <property type="project" value="UniProtKB-KW"/>
</dbReference>
<dbReference type="PROSITE" id="PS00622">
    <property type="entry name" value="HTH_LUXR_1"/>
    <property type="match status" value="1"/>
</dbReference>
<dbReference type="EMBL" id="CP041345">
    <property type="protein sequence ID" value="QKG79769.1"/>
    <property type="molecule type" value="Genomic_DNA"/>
</dbReference>
<organism evidence="5 6">
    <name type="scientific">Tenuifilum thalassicum</name>
    <dbReference type="NCBI Taxonomy" id="2590900"/>
    <lineage>
        <taxon>Bacteria</taxon>
        <taxon>Pseudomonadati</taxon>
        <taxon>Bacteroidota</taxon>
        <taxon>Bacteroidia</taxon>
        <taxon>Bacteroidales</taxon>
        <taxon>Tenuifilaceae</taxon>
        <taxon>Tenuifilum</taxon>
    </lineage>
</organism>
<dbReference type="KEGG" id="ttz:FHG85_05670"/>
<keyword evidence="2" id="KW-0238">DNA-binding</keyword>
<dbReference type="PROSITE" id="PS50043">
    <property type="entry name" value="HTH_LUXR_2"/>
    <property type="match status" value="1"/>
</dbReference>
<evidence type="ECO:0000256" key="3">
    <source>
        <dbReference type="ARBA" id="ARBA00023163"/>
    </source>
</evidence>
<sequence length="190" mass="21123">MKCHVHIIHPSDIVRLGIENIIRSIPLVQVSSYLYFKDFTYQPNEKNLVIFDKDYLDDFYDITKRHNGKLILGICINTGNKIIGKSDVKCVKLDIGENELRELVKHELGLTGKSIGKVEQNSLSAREVDVVRCIAKGMSNKEIADVLCISTHTVITHRKNITAKLGIKSASGLTVFALLEGIISGSDMSL</sequence>
<dbReference type="GO" id="GO:0006355">
    <property type="term" value="P:regulation of DNA-templated transcription"/>
    <property type="evidence" value="ECO:0007669"/>
    <property type="project" value="InterPro"/>
</dbReference>
<proteinExistence type="predicted"/>
<keyword evidence="1" id="KW-0805">Transcription regulation</keyword>
<dbReference type="PANTHER" id="PTHR44688:SF16">
    <property type="entry name" value="DNA-BINDING TRANSCRIPTIONAL ACTIVATOR DEVR_DOSR"/>
    <property type="match status" value="1"/>
</dbReference>
<keyword evidence="6" id="KW-1185">Reference proteome</keyword>
<evidence type="ECO:0000313" key="6">
    <source>
        <dbReference type="Proteomes" id="UP000500961"/>
    </source>
</evidence>
<dbReference type="InterPro" id="IPR016032">
    <property type="entry name" value="Sig_transdc_resp-reg_C-effctor"/>
</dbReference>
<name>A0A7D3Y453_9BACT</name>
<dbReference type="AlphaFoldDB" id="A0A7D3Y453"/>